<keyword evidence="1" id="KW-0812">Transmembrane</keyword>
<dbReference type="EMBL" id="JACOOQ010000001">
    <property type="protein sequence ID" value="MBC5638954.1"/>
    <property type="molecule type" value="Genomic_DNA"/>
</dbReference>
<evidence type="ECO:0000256" key="1">
    <source>
        <dbReference type="SAM" id="Phobius"/>
    </source>
</evidence>
<accession>A0A8I0A3Y4</accession>
<dbReference type="RefSeq" id="WP_022212198.1">
    <property type="nucleotide sequence ID" value="NZ_JACOOQ010000001.1"/>
</dbReference>
<dbReference type="InterPro" id="IPR011050">
    <property type="entry name" value="Pectin_lyase_fold/virulence"/>
</dbReference>
<name>A0A8I0A3Y4_9CLOT</name>
<dbReference type="InterPro" id="IPR006626">
    <property type="entry name" value="PbH1"/>
</dbReference>
<dbReference type="Proteomes" id="UP000662088">
    <property type="component" value="Unassembled WGS sequence"/>
</dbReference>
<dbReference type="SUPFAM" id="SSF51126">
    <property type="entry name" value="Pectin lyase-like"/>
    <property type="match status" value="1"/>
</dbReference>
<proteinExistence type="predicted"/>
<keyword evidence="3" id="KW-1185">Reference proteome</keyword>
<dbReference type="AlphaFoldDB" id="A0A8I0A3Y4"/>
<feature type="transmembrane region" description="Helical" evidence="1">
    <location>
        <begin position="7"/>
        <end position="28"/>
    </location>
</feature>
<organism evidence="2 3">
    <name type="scientific">Clostridium lentum</name>
    <dbReference type="NCBI Taxonomy" id="2763037"/>
    <lineage>
        <taxon>Bacteria</taxon>
        <taxon>Bacillati</taxon>
        <taxon>Bacillota</taxon>
        <taxon>Clostridia</taxon>
        <taxon>Eubacteriales</taxon>
        <taxon>Clostridiaceae</taxon>
        <taxon>Clostridium</taxon>
    </lineage>
</organism>
<reference evidence="2" key="1">
    <citation type="submission" date="2020-08" db="EMBL/GenBank/DDBJ databases">
        <title>Genome public.</title>
        <authorList>
            <person name="Liu C."/>
            <person name="Sun Q."/>
        </authorList>
    </citation>
    <scope>NUCLEOTIDE SEQUENCE</scope>
    <source>
        <strain evidence="2">NSJ-42</strain>
    </source>
</reference>
<evidence type="ECO:0000313" key="2">
    <source>
        <dbReference type="EMBL" id="MBC5638954.1"/>
    </source>
</evidence>
<keyword evidence="1" id="KW-0472">Membrane</keyword>
<comment type="caution">
    <text evidence="2">The sequence shown here is derived from an EMBL/GenBank/DDBJ whole genome shotgun (WGS) entry which is preliminary data.</text>
</comment>
<keyword evidence="1" id="KW-1133">Transmembrane helix</keyword>
<sequence length="723" mass="82084">MKKNKKNIYVSLCCIELIIIFLFTFNIFTKKIKINEIESKENNYVFNNIFEMKSSDLKVRDIVKTEGYYSKGDGGGAVYIIEDYNYYLNTWLPVDCRKVSYKFNRLGTDKLLMDTPVDEHGNHTLENGLVACLYDKENIKAEQYGAIGDGNFDNSEVFIHLFAHMKKGAIEFKKDAVYLIGQRNIENIDDIYSENGLDNPYRAYMTGRGASMSKPIMANIDGVNIIGNNSILKIKENDWCNSSSVTDMGLLNLMGVIRNLKIDGIIFDNNGLTMDETHTLSNHGIFYKSGNRTGEDELPYKDVEFEFSNIEITNCEFRNGGTSADVNDCGGDGILIIEPPALSYNINIHDNKFINWGRWAFAIDLGGNGERIDELKFNNNICIQDDKNSNTSEKYRGLGWVDFESKKCFSNLEIKNNYVNGLNGFAINGAGEVTENVIILGNTIIRPDRNYKSAYPYMFNFYGVQIKDLIFEENDICKGTNRFGYTSNNITIKNNKLRESIQIYGLYGDIIVEKNSMENKGCIISIESLDIPTYISKEERIYCNFKFINNNGGIKGKIFDEDNPGKYSYIDITIDNNKMNYMNFEAWDDNDFTFNPKQVSENIDSFSCRGARFTNSTSYNYRNIPKGGGKYNEGDIIINDSDKILMCTKTGYVPMQGAFKLAESDVKFISNLSVKKGQYIYNDSYLYIACNDGTLGNKLSHSEGSKLCGDVYMLKLAELAKFQ</sequence>
<evidence type="ECO:0000313" key="3">
    <source>
        <dbReference type="Proteomes" id="UP000662088"/>
    </source>
</evidence>
<dbReference type="SMART" id="SM00710">
    <property type="entry name" value="PbH1"/>
    <property type="match status" value="6"/>
</dbReference>
<gene>
    <name evidence="2" type="ORF">H8R92_00635</name>
</gene>
<protein>
    <submittedName>
        <fullName evidence="2">Uncharacterized protein</fullName>
    </submittedName>
</protein>